<reference evidence="1 2" key="1">
    <citation type="submission" date="2017-02" db="EMBL/GenBank/DDBJ databases">
        <authorList>
            <person name="Peterson S.W."/>
        </authorList>
    </citation>
    <scope>NUCLEOTIDE SEQUENCE [LARGE SCALE GENOMIC DNA]</scope>
    <source>
        <strain evidence="1 2">3F5N</strain>
    </source>
</reference>
<dbReference type="InterPro" id="IPR010342">
    <property type="entry name" value="DUF938"/>
</dbReference>
<accession>A0A1R4G6U2</accession>
<gene>
    <name evidence="1" type="ORF">FM111_09985</name>
</gene>
<dbReference type="Pfam" id="PF06080">
    <property type="entry name" value="DUF938"/>
    <property type="match status" value="1"/>
</dbReference>
<name>A0A1R4G6U2_BREDI</name>
<dbReference type="SUPFAM" id="SSF53335">
    <property type="entry name" value="S-adenosyl-L-methionine-dependent methyltransferases"/>
    <property type="match status" value="1"/>
</dbReference>
<proteinExistence type="predicted"/>
<dbReference type="PANTHER" id="PTHR20974:SF0">
    <property type="entry name" value="UPF0585 PROTEIN CG18661"/>
    <property type="match status" value="1"/>
</dbReference>
<organism evidence="1 2">
    <name type="scientific">Brevundimonas diminuta 3F5N</name>
    <dbReference type="NCBI Taxonomy" id="1255603"/>
    <lineage>
        <taxon>Bacteria</taxon>
        <taxon>Pseudomonadati</taxon>
        <taxon>Pseudomonadota</taxon>
        <taxon>Alphaproteobacteria</taxon>
        <taxon>Caulobacterales</taxon>
        <taxon>Caulobacteraceae</taxon>
        <taxon>Brevundimonas</taxon>
    </lineage>
</organism>
<keyword evidence="1" id="KW-0808">Transferase</keyword>
<dbReference type="PANTHER" id="PTHR20974">
    <property type="entry name" value="UPF0585 PROTEIN CG18661"/>
    <property type="match status" value="1"/>
</dbReference>
<dbReference type="AlphaFoldDB" id="A0A1R4G6U2"/>
<evidence type="ECO:0000313" key="2">
    <source>
        <dbReference type="Proteomes" id="UP000195766"/>
    </source>
</evidence>
<dbReference type="CDD" id="cd02440">
    <property type="entry name" value="AdoMet_MTases"/>
    <property type="match status" value="1"/>
</dbReference>
<keyword evidence="1" id="KW-0489">Methyltransferase</keyword>
<dbReference type="Proteomes" id="UP000195766">
    <property type="component" value="Unassembled WGS sequence"/>
</dbReference>
<dbReference type="EMBL" id="FUIE01000052">
    <property type="protein sequence ID" value="SJM63908.1"/>
    <property type="molecule type" value="Genomic_DNA"/>
</dbReference>
<sequence>MKTMDSVKSTPDGAQSALISPAAERNSAAILEVLRAHLPVRGRVLEIAAGSGQHAVAFATALPGLEWTPSDPSAEARASIEAWRAKTGAANLRPAQAVDMLDDATWPSAPLDAVVCINMIHISPWSAAEGLMQLAERSLTRPGGLMYLYGPYREAEVPLAPSNAAFDDSLKARDPAWGLRDRGEVEALARSHGLALTLRRAMPANNLSLIFRRV</sequence>
<dbReference type="InterPro" id="IPR029063">
    <property type="entry name" value="SAM-dependent_MTases_sf"/>
</dbReference>
<evidence type="ECO:0000313" key="1">
    <source>
        <dbReference type="EMBL" id="SJM63908.1"/>
    </source>
</evidence>
<dbReference type="Gene3D" id="3.40.50.150">
    <property type="entry name" value="Vaccinia Virus protein VP39"/>
    <property type="match status" value="1"/>
</dbReference>
<dbReference type="GO" id="GO:0008168">
    <property type="term" value="F:methyltransferase activity"/>
    <property type="evidence" value="ECO:0007669"/>
    <property type="project" value="UniProtKB-KW"/>
</dbReference>
<dbReference type="GO" id="GO:0032259">
    <property type="term" value="P:methylation"/>
    <property type="evidence" value="ECO:0007669"/>
    <property type="project" value="UniProtKB-KW"/>
</dbReference>
<protein>
    <submittedName>
        <fullName evidence="1">SAM-dependent methyltransferases</fullName>
    </submittedName>
</protein>